<feature type="non-terminal residue" evidence="2">
    <location>
        <position position="182"/>
    </location>
</feature>
<feature type="region of interest" description="Disordered" evidence="1">
    <location>
        <begin position="74"/>
        <end position="124"/>
    </location>
</feature>
<sequence>NGQVLPKPDDKARRQILEYLEKTKLQGFQKDDEGVYHRSLILAGRDGHFDGHLRLEFSPEASPVSGLIGSVTNIKEPYATPDPRDQYTHPPPEELSRPNTRPVLTSGGDVSSTNDTHQNGNEEASACELTATSNTLQGVENVSSAFKALPRARRGPKSILSQTQSTKRKKKSYAAVEGSCWP</sequence>
<evidence type="ECO:0000313" key="2">
    <source>
        <dbReference type="EMBL" id="RSL39007.1"/>
    </source>
</evidence>
<evidence type="ECO:0000313" key="3">
    <source>
        <dbReference type="Proteomes" id="UP000288168"/>
    </source>
</evidence>
<dbReference type="EMBL" id="NKCI01000708">
    <property type="protein sequence ID" value="RSL39007.1"/>
    <property type="molecule type" value="Genomic_DNA"/>
</dbReference>
<dbReference type="AlphaFoldDB" id="A0A428NDY3"/>
<evidence type="ECO:0000256" key="1">
    <source>
        <dbReference type="SAM" id="MobiDB-lite"/>
    </source>
</evidence>
<organism evidence="2 3">
    <name type="scientific">Fusarium duplospermum</name>
    <dbReference type="NCBI Taxonomy" id="1325734"/>
    <lineage>
        <taxon>Eukaryota</taxon>
        <taxon>Fungi</taxon>
        <taxon>Dikarya</taxon>
        <taxon>Ascomycota</taxon>
        <taxon>Pezizomycotina</taxon>
        <taxon>Sordariomycetes</taxon>
        <taxon>Hypocreomycetidae</taxon>
        <taxon>Hypocreales</taxon>
        <taxon>Nectriaceae</taxon>
        <taxon>Fusarium</taxon>
        <taxon>Fusarium solani species complex</taxon>
    </lineage>
</organism>
<protein>
    <submittedName>
        <fullName evidence="2">Uncharacterized protein</fullName>
    </submittedName>
</protein>
<feature type="compositionally biased region" description="Polar residues" evidence="1">
    <location>
        <begin position="97"/>
        <end position="122"/>
    </location>
</feature>
<comment type="caution">
    <text evidence="2">The sequence shown here is derived from an EMBL/GenBank/DDBJ whole genome shotgun (WGS) entry which is preliminary data.</text>
</comment>
<proteinExistence type="predicted"/>
<dbReference type="Proteomes" id="UP000288168">
    <property type="component" value="Unassembled WGS sequence"/>
</dbReference>
<feature type="non-terminal residue" evidence="2">
    <location>
        <position position="1"/>
    </location>
</feature>
<feature type="region of interest" description="Disordered" evidence="1">
    <location>
        <begin position="147"/>
        <end position="182"/>
    </location>
</feature>
<name>A0A428NDY3_9HYPO</name>
<accession>A0A428NDY3</accession>
<keyword evidence="3" id="KW-1185">Reference proteome</keyword>
<reference evidence="2 3" key="1">
    <citation type="submission" date="2017-06" db="EMBL/GenBank/DDBJ databases">
        <title>Comparative genomic analysis of Ambrosia Fusariam Clade fungi.</title>
        <authorList>
            <person name="Stajich J.E."/>
            <person name="Carrillo J."/>
            <person name="Kijimoto T."/>
            <person name="Eskalen A."/>
            <person name="O'Donnell K."/>
            <person name="Kasson M."/>
        </authorList>
    </citation>
    <scope>NUCLEOTIDE SEQUENCE [LARGE SCALE GENOMIC DNA]</scope>
    <source>
        <strain evidence="2 3">NRRL62584</strain>
    </source>
</reference>
<feature type="compositionally biased region" description="Basic and acidic residues" evidence="1">
    <location>
        <begin position="82"/>
        <end position="96"/>
    </location>
</feature>
<gene>
    <name evidence="2" type="ORF">CEP54_016377</name>
</gene>